<dbReference type="SUPFAM" id="SSF47364">
    <property type="entry name" value="Domain of the SRP/SRP receptor G-proteins"/>
    <property type="match status" value="1"/>
</dbReference>
<protein>
    <recommendedName>
        <fullName evidence="9">Signal recognition particle receptor FtsY</fullName>
        <shortName evidence="9">SRP receptor</shortName>
        <ecNumber evidence="9">3.6.5.4</ecNumber>
    </recommendedName>
</protein>
<dbReference type="SMART" id="SM00382">
    <property type="entry name" value="AAA"/>
    <property type="match status" value="1"/>
</dbReference>
<dbReference type="Gene3D" id="3.40.50.300">
    <property type="entry name" value="P-loop containing nucleotide triphosphate hydrolases"/>
    <property type="match status" value="1"/>
</dbReference>
<keyword evidence="4 9" id="KW-0378">Hydrolase</keyword>
<dbReference type="InterPro" id="IPR042101">
    <property type="entry name" value="SRP54_N_sf"/>
</dbReference>
<dbReference type="AlphaFoldDB" id="A0A1M5XYB6"/>
<dbReference type="SUPFAM" id="SSF52540">
    <property type="entry name" value="P-loop containing nucleoside triphosphate hydrolases"/>
    <property type="match status" value="1"/>
</dbReference>
<dbReference type="GO" id="GO:0005047">
    <property type="term" value="F:signal recognition particle binding"/>
    <property type="evidence" value="ECO:0007669"/>
    <property type="project" value="TreeGrafter"/>
</dbReference>
<proteinExistence type="inferred from homology"/>
<keyword evidence="5 9" id="KW-0342">GTP-binding</keyword>
<dbReference type="Gene3D" id="1.20.120.140">
    <property type="entry name" value="Signal recognition particle SRP54, nucleotide-binding domain"/>
    <property type="match status" value="1"/>
</dbReference>
<dbReference type="GO" id="GO:0003924">
    <property type="term" value="F:GTPase activity"/>
    <property type="evidence" value="ECO:0007669"/>
    <property type="project" value="UniProtKB-UniRule"/>
</dbReference>
<evidence type="ECO:0000256" key="7">
    <source>
        <dbReference type="ARBA" id="ARBA00023170"/>
    </source>
</evidence>
<feature type="domain" description="SRP54-type proteins GTP-binding" evidence="11">
    <location>
        <begin position="343"/>
        <end position="356"/>
    </location>
</feature>
<dbReference type="GO" id="GO:0005737">
    <property type="term" value="C:cytoplasm"/>
    <property type="evidence" value="ECO:0007669"/>
    <property type="project" value="UniProtKB-SubCell"/>
</dbReference>
<feature type="coiled-coil region" evidence="10">
    <location>
        <begin position="6"/>
        <end position="37"/>
    </location>
</feature>
<dbReference type="NCBIfam" id="TIGR00064">
    <property type="entry name" value="ftsY"/>
    <property type="match status" value="1"/>
</dbReference>
<dbReference type="Pfam" id="PF02881">
    <property type="entry name" value="SRP54_N"/>
    <property type="match status" value="1"/>
</dbReference>
<dbReference type="OrthoDB" id="9804720at2"/>
<keyword evidence="10" id="KW-0175">Coiled coil</keyword>
<dbReference type="Pfam" id="PF00448">
    <property type="entry name" value="SRP54"/>
    <property type="match status" value="1"/>
</dbReference>
<dbReference type="EMBL" id="FQXR01000008">
    <property type="protein sequence ID" value="SHI04780.1"/>
    <property type="molecule type" value="Genomic_DNA"/>
</dbReference>
<comment type="similarity">
    <text evidence="9">Belongs to the GTP-binding SRP family. FtsY subfamily.</text>
</comment>
<keyword evidence="2 9" id="KW-0963">Cytoplasm</keyword>
<dbReference type="Proteomes" id="UP000184389">
    <property type="component" value="Unassembled WGS sequence"/>
</dbReference>
<dbReference type="GO" id="GO:0005886">
    <property type="term" value="C:plasma membrane"/>
    <property type="evidence" value="ECO:0007669"/>
    <property type="project" value="UniProtKB-SubCell"/>
</dbReference>
<evidence type="ECO:0000256" key="2">
    <source>
        <dbReference type="ARBA" id="ARBA00022490"/>
    </source>
</evidence>
<evidence type="ECO:0000256" key="1">
    <source>
        <dbReference type="ARBA" id="ARBA00022475"/>
    </source>
</evidence>
<gene>
    <name evidence="9" type="primary">ftsY</name>
    <name evidence="12" type="ORF">SAMN02745180_01898</name>
</gene>
<dbReference type="GO" id="GO:0005525">
    <property type="term" value="F:GTP binding"/>
    <property type="evidence" value="ECO:0007669"/>
    <property type="project" value="UniProtKB-UniRule"/>
</dbReference>
<dbReference type="GO" id="GO:0006614">
    <property type="term" value="P:SRP-dependent cotranslational protein targeting to membrane"/>
    <property type="evidence" value="ECO:0007669"/>
    <property type="project" value="InterPro"/>
</dbReference>
<sequence length="369" mass="41068">MAKFFDIFKKKKKEDIEEEINEQEEEVYEEIDVVEDEIAEGEEIGKANEDVLKDDDLMEQEDSEEKVDFFTKLKQGLAKTRKGMTDKIDSMLKSYGKIDEELFDELEEILITSDVGVETTMEIIDNLKTNVKENKIKDPIDVKKYLKQEIKDTLNKVDVDRKLKIEPSPAIMLVVGVNGVGKTTTIGKMACNLRKDGKKVLIAAGDTFRAAAIEQLEEWANRANVDIVAHSEGSDPAAVIYDGIQAAKARKCDVLICDTAGRLHNKKNLMNELNKIFRVVEKEYPEATKEVLLVVDATTGQNAILQAKVFKEVCDITGIVLTKLDGTAKGGVVIALQSELNVPVKLVGVGEGIDDLQNFDPESFVEAII</sequence>
<keyword evidence="3 9" id="KW-0547">Nucleotide-binding</keyword>
<feature type="binding site" evidence="9">
    <location>
        <begin position="258"/>
        <end position="262"/>
    </location>
    <ligand>
        <name>GTP</name>
        <dbReference type="ChEBI" id="CHEBI:37565"/>
    </ligand>
</feature>
<evidence type="ECO:0000256" key="10">
    <source>
        <dbReference type="SAM" id="Coils"/>
    </source>
</evidence>
<evidence type="ECO:0000256" key="5">
    <source>
        <dbReference type="ARBA" id="ARBA00023134"/>
    </source>
</evidence>
<evidence type="ECO:0000313" key="13">
    <source>
        <dbReference type="Proteomes" id="UP000184389"/>
    </source>
</evidence>
<accession>A0A1M5XYB6</accession>
<comment type="function">
    <text evidence="9">Involved in targeting and insertion of nascent membrane proteins into the cytoplasmic membrane. Acts as a receptor for the complex formed by the signal recognition particle (SRP) and the ribosome-nascent chain (RNC).</text>
</comment>
<evidence type="ECO:0000259" key="11">
    <source>
        <dbReference type="PROSITE" id="PS00300"/>
    </source>
</evidence>
<comment type="subunit">
    <text evidence="9">Part of the signal recognition particle protein translocation system, which is composed of SRP and FtsY.</text>
</comment>
<evidence type="ECO:0000256" key="4">
    <source>
        <dbReference type="ARBA" id="ARBA00022801"/>
    </source>
</evidence>
<keyword evidence="1 9" id="KW-1003">Cell membrane</keyword>
<feature type="binding site" evidence="9">
    <location>
        <begin position="322"/>
        <end position="325"/>
    </location>
    <ligand>
        <name>GTP</name>
        <dbReference type="ChEBI" id="CHEBI:37565"/>
    </ligand>
</feature>
<dbReference type="InterPro" id="IPR027417">
    <property type="entry name" value="P-loop_NTPase"/>
</dbReference>
<dbReference type="HAMAP" id="MF_00920">
    <property type="entry name" value="FtsY"/>
    <property type="match status" value="1"/>
</dbReference>
<evidence type="ECO:0000256" key="6">
    <source>
        <dbReference type="ARBA" id="ARBA00023136"/>
    </source>
</evidence>
<dbReference type="RefSeq" id="WP_072744554.1">
    <property type="nucleotide sequence ID" value="NZ_FQXR01000008.1"/>
</dbReference>
<organism evidence="12 13">
    <name type="scientific">Sporanaerobacter acetigenes DSM 13106</name>
    <dbReference type="NCBI Taxonomy" id="1123281"/>
    <lineage>
        <taxon>Bacteria</taxon>
        <taxon>Bacillati</taxon>
        <taxon>Bacillota</taxon>
        <taxon>Tissierellia</taxon>
        <taxon>Tissierellales</taxon>
        <taxon>Sporanaerobacteraceae</taxon>
        <taxon>Sporanaerobacter</taxon>
    </lineage>
</organism>
<keyword evidence="6 9" id="KW-0472">Membrane</keyword>
<dbReference type="STRING" id="1123281.SAMN02745180_01898"/>
<dbReference type="InterPro" id="IPR013822">
    <property type="entry name" value="Signal_recog_particl_SRP54_hlx"/>
</dbReference>
<dbReference type="InterPro" id="IPR003593">
    <property type="entry name" value="AAA+_ATPase"/>
</dbReference>
<evidence type="ECO:0000313" key="12">
    <source>
        <dbReference type="EMBL" id="SHI04780.1"/>
    </source>
</evidence>
<comment type="subcellular location">
    <subcellularLocation>
        <location evidence="9">Cell membrane</location>
        <topology evidence="9">Peripheral membrane protein</topology>
        <orientation evidence="9">Cytoplasmic side</orientation>
    </subcellularLocation>
    <subcellularLocation>
        <location evidence="9">Cytoplasm</location>
    </subcellularLocation>
</comment>
<dbReference type="FunFam" id="1.20.120.140:FF:000002">
    <property type="entry name" value="Signal recognition particle receptor FtsY"/>
    <property type="match status" value="1"/>
</dbReference>
<dbReference type="FunFam" id="3.40.50.300:FF:000053">
    <property type="entry name" value="Signal recognition particle receptor FtsY"/>
    <property type="match status" value="1"/>
</dbReference>
<evidence type="ECO:0000256" key="3">
    <source>
        <dbReference type="ARBA" id="ARBA00022741"/>
    </source>
</evidence>
<dbReference type="InterPro" id="IPR000897">
    <property type="entry name" value="SRP54_GTPase_dom"/>
</dbReference>
<name>A0A1M5XYB6_9FIRM</name>
<dbReference type="InterPro" id="IPR036225">
    <property type="entry name" value="SRP/SRP_N"/>
</dbReference>
<feature type="binding site" evidence="9">
    <location>
        <begin position="176"/>
        <end position="183"/>
    </location>
    <ligand>
        <name>GTP</name>
        <dbReference type="ChEBI" id="CHEBI:37565"/>
    </ligand>
</feature>
<dbReference type="PROSITE" id="PS00300">
    <property type="entry name" value="SRP54"/>
    <property type="match status" value="1"/>
</dbReference>
<comment type="catalytic activity">
    <reaction evidence="8 9">
        <text>GTP + H2O = GDP + phosphate + H(+)</text>
        <dbReference type="Rhea" id="RHEA:19669"/>
        <dbReference type="ChEBI" id="CHEBI:15377"/>
        <dbReference type="ChEBI" id="CHEBI:15378"/>
        <dbReference type="ChEBI" id="CHEBI:37565"/>
        <dbReference type="ChEBI" id="CHEBI:43474"/>
        <dbReference type="ChEBI" id="CHEBI:58189"/>
        <dbReference type="EC" id="3.6.5.4"/>
    </reaction>
</comment>
<dbReference type="CDD" id="cd17874">
    <property type="entry name" value="FtsY"/>
    <property type="match status" value="1"/>
</dbReference>
<evidence type="ECO:0000256" key="8">
    <source>
        <dbReference type="ARBA" id="ARBA00048027"/>
    </source>
</evidence>
<keyword evidence="7 9" id="KW-0675">Receptor</keyword>
<keyword evidence="13" id="KW-1185">Reference proteome</keyword>
<dbReference type="SMART" id="SM00963">
    <property type="entry name" value="SRP54_N"/>
    <property type="match status" value="1"/>
</dbReference>
<dbReference type="PANTHER" id="PTHR43134">
    <property type="entry name" value="SIGNAL RECOGNITION PARTICLE RECEPTOR SUBUNIT ALPHA"/>
    <property type="match status" value="1"/>
</dbReference>
<dbReference type="PANTHER" id="PTHR43134:SF1">
    <property type="entry name" value="SIGNAL RECOGNITION PARTICLE RECEPTOR SUBUNIT ALPHA"/>
    <property type="match status" value="1"/>
</dbReference>
<dbReference type="SMART" id="SM00962">
    <property type="entry name" value="SRP54"/>
    <property type="match status" value="1"/>
</dbReference>
<reference evidence="12 13" key="1">
    <citation type="submission" date="2016-11" db="EMBL/GenBank/DDBJ databases">
        <authorList>
            <person name="Jaros S."/>
            <person name="Januszkiewicz K."/>
            <person name="Wedrychowicz H."/>
        </authorList>
    </citation>
    <scope>NUCLEOTIDE SEQUENCE [LARGE SCALE GENOMIC DNA]</scope>
    <source>
        <strain evidence="12 13">DSM 13106</strain>
    </source>
</reference>
<dbReference type="EC" id="3.6.5.4" evidence="9"/>
<evidence type="ECO:0000256" key="9">
    <source>
        <dbReference type="HAMAP-Rule" id="MF_00920"/>
    </source>
</evidence>
<dbReference type="InterPro" id="IPR004390">
    <property type="entry name" value="SR_rcpt_FtsY"/>
</dbReference>